<dbReference type="HOGENOM" id="CLU_002806_0_0_1"/>
<feature type="compositionally biased region" description="Basic and acidic residues" evidence="8">
    <location>
        <begin position="1158"/>
        <end position="1167"/>
    </location>
</feature>
<evidence type="ECO:0000256" key="8">
    <source>
        <dbReference type="SAM" id="MobiDB-lite"/>
    </source>
</evidence>
<feature type="compositionally biased region" description="Polar residues" evidence="8">
    <location>
        <begin position="734"/>
        <end position="750"/>
    </location>
</feature>
<name>K1W8Q8_MARBU</name>
<dbReference type="SUPFAM" id="SSF81301">
    <property type="entry name" value="Nucleotidyltransferase"/>
    <property type="match status" value="1"/>
</dbReference>
<feature type="domain" description="PAP-associated" evidence="9">
    <location>
        <begin position="493"/>
        <end position="547"/>
    </location>
</feature>
<dbReference type="InterPro" id="IPR043519">
    <property type="entry name" value="NT_sf"/>
</dbReference>
<keyword evidence="5" id="KW-0808">Transferase</keyword>
<feature type="region of interest" description="Disordered" evidence="8">
    <location>
        <begin position="722"/>
        <end position="755"/>
    </location>
</feature>
<feature type="compositionally biased region" description="Gly residues" evidence="8">
    <location>
        <begin position="617"/>
        <end position="627"/>
    </location>
</feature>
<evidence type="ECO:0000256" key="4">
    <source>
        <dbReference type="ARBA" id="ARBA00012388"/>
    </source>
</evidence>
<gene>
    <name evidence="11" type="ORF">MBM_08298</name>
</gene>
<dbReference type="PANTHER" id="PTHR12271">
    <property type="entry name" value="POLY A POLYMERASE CID PAP -RELATED"/>
    <property type="match status" value="1"/>
</dbReference>
<dbReference type="Proteomes" id="UP000006753">
    <property type="component" value="Unassembled WGS sequence"/>
</dbReference>
<dbReference type="eggNOG" id="KOG2277">
    <property type="taxonomic scope" value="Eukaryota"/>
</dbReference>
<dbReference type="RefSeq" id="XP_007296187.1">
    <property type="nucleotide sequence ID" value="XM_007296125.1"/>
</dbReference>
<feature type="compositionally biased region" description="Polar residues" evidence="8">
    <location>
        <begin position="171"/>
        <end position="185"/>
    </location>
</feature>
<dbReference type="OrthoDB" id="2274644at2759"/>
<dbReference type="AlphaFoldDB" id="K1W8Q8"/>
<dbReference type="CDD" id="cd05402">
    <property type="entry name" value="NT_PAP_TUTase"/>
    <property type="match status" value="1"/>
</dbReference>
<feature type="compositionally biased region" description="Low complexity" evidence="8">
    <location>
        <begin position="778"/>
        <end position="793"/>
    </location>
</feature>
<feature type="compositionally biased region" description="Polar residues" evidence="8">
    <location>
        <begin position="800"/>
        <end position="826"/>
    </location>
</feature>
<protein>
    <recommendedName>
        <fullName evidence="4">polynucleotide adenylyltransferase</fullName>
        <ecNumber evidence="4">2.7.7.19</ecNumber>
    </recommendedName>
</protein>
<dbReference type="GO" id="GO:0031123">
    <property type="term" value="P:RNA 3'-end processing"/>
    <property type="evidence" value="ECO:0007669"/>
    <property type="project" value="TreeGrafter"/>
</dbReference>
<dbReference type="SUPFAM" id="SSF81631">
    <property type="entry name" value="PAP/OAS1 substrate-binding domain"/>
    <property type="match status" value="1"/>
</dbReference>
<feature type="region of interest" description="Disordered" evidence="8">
    <location>
        <begin position="607"/>
        <end position="665"/>
    </location>
</feature>
<feature type="domain" description="Poly(A) RNA polymerase mitochondrial-like central palm" evidence="10">
    <location>
        <begin position="272"/>
        <end position="404"/>
    </location>
</feature>
<sequence>MDAQPSSANPQYQYLQATQWSRLVRRNSLAAVGPSPEHPSSRAVTSQPPSRLDLIPILLPQQPSYHLVQLAVYNRLISAGTAAQLQSSPLPPLLSPQHIQAVPGQRSSSSGTTARINNSAARGGHGNKEQRKSSIGERALITEKEVAAKMPGRKAELSQLPIRSHPPNHRPSLSQLSNSVPSTPHQRARDFSGESRETSPTAASNHSPRSAYSESNIPLPPKPHPKRVPCKYETAMAGTRRRMPYNLGDELLEKVDDSKLKAKLTADDEKTLTAEMEKMYNTLLPTPKSDRNREAMLKKLEDLFNREWPGHDIRAHVFGSSGNLLCTDESDVDICITTEWDAMPNVCMVADLLAKNGMEKVLCIGGAKIPIVKIWDPELKLACDMNVNNPLALENTRMIKTYVQIDPRVRPLAMIIKHWTKERIVNDAAFGCTLSSYTWICMIIYFLQNRNPPILPALHQRPQDKLPRPNGDESAFADDLHALAGFGKDNQDSLGDLLFQFFRYYSHEFDYENTVISVRSGTHVSKEEKGWHCSINNRLCVEEPFNVGRNLGNTADDISFRGLHMELRRAFDLISEGNLLQCCEKYVFPKVEEKVFTRATTKKSSAVIMRSISTSSGRGGGRNGGGHRGNRNNSQSGRNGNSNRRSSAGAFDQNHNPAYVPGMPPNNFSSQEAWLQRQAQAQLHNDLYATYSVLQAQENNLRLQLYAQGLQNQAYAQSQAQAQAQAQGQANGSTGKSPSSTQRNRTSSFEQAPLTAPLRPDMYFYPLQYPPNQMYYQSPTTNPSSPSLSAATPDLRRSMQRSTATDGSGHGQPNSALRSQSQPATRSGSSPLALSGGGLGPAGLGIHQSARPVNGNAVPSFISDENPEAAMDSSFRTLPPPLDGSPPKEYVGYYVNDPAQLWRRQHHAMPRPIPTFGDLGQARAPPRRLSTEQLPQSILDRLKRPSRSPSPLGHERSYSMGAPFSLTNSHNGVSNTNLRALNSQTPAVVNGSNPLPLSIPNWRASISEGCLSEGRVGDLVVGPMDSLSQASRTESDTSGEHDMPGNMTPRDVRQDGRTEPPIVVNGSSPLKKDAGLADPVSTASNGHVPLLINIPNGFLPVDLSGSLRLSPNGRNRSTRQNGGVSPLDLAQIQDHTRDDLNHLSPVYETGSPSPTASRKFEPVERKITGTTNGATWKGAELYAKFENAGPKSGQANGQANGQSNGQINGLHSEQAAFSKVNGHTRASKSEGTAGNWQKITKSKKKAEGKTTGEGHPQSEKFPAHVNERKGG</sequence>
<feature type="compositionally biased region" description="Basic and acidic residues" evidence="8">
    <location>
        <begin position="187"/>
        <end position="197"/>
    </location>
</feature>
<feature type="compositionally biased region" description="Low complexity" evidence="8">
    <location>
        <begin position="631"/>
        <end position="647"/>
    </location>
</feature>
<feature type="region of interest" description="Disordered" evidence="8">
    <location>
        <begin position="1028"/>
        <end position="1078"/>
    </location>
</feature>
<proteinExistence type="inferred from homology"/>
<evidence type="ECO:0000313" key="11">
    <source>
        <dbReference type="EMBL" id="EKD13580.1"/>
    </source>
</evidence>
<feature type="region of interest" description="Disordered" evidence="8">
    <location>
        <begin position="95"/>
        <end position="228"/>
    </location>
</feature>
<dbReference type="Pfam" id="PF22600">
    <property type="entry name" value="MTPAP-like_central"/>
    <property type="match status" value="1"/>
</dbReference>
<dbReference type="GO" id="GO:0010605">
    <property type="term" value="P:negative regulation of macromolecule metabolic process"/>
    <property type="evidence" value="ECO:0007669"/>
    <property type="project" value="UniProtKB-ARBA"/>
</dbReference>
<dbReference type="Gene3D" id="1.10.1410.10">
    <property type="match status" value="1"/>
</dbReference>
<dbReference type="EC" id="2.7.7.19" evidence="4"/>
<feature type="compositionally biased region" description="Polar residues" evidence="8">
    <location>
        <begin position="1193"/>
        <end position="1211"/>
    </location>
</feature>
<dbReference type="PANTHER" id="PTHR12271:SF113">
    <property type="entry name" value="POLY(A) RNA POLYMERASE CID11"/>
    <property type="match status" value="1"/>
</dbReference>
<feature type="region of interest" description="Disordered" evidence="8">
    <location>
        <begin position="1142"/>
        <end position="1169"/>
    </location>
</feature>
<evidence type="ECO:0000256" key="5">
    <source>
        <dbReference type="ARBA" id="ARBA00022679"/>
    </source>
</evidence>
<evidence type="ECO:0000259" key="9">
    <source>
        <dbReference type="Pfam" id="PF03828"/>
    </source>
</evidence>
<evidence type="ECO:0000256" key="3">
    <source>
        <dbReference type="ARBA" id="ARBA00008593"/>
    </source>
</evidence>
<accession>K1W8Q8</accession>
<reference evidence="11 12" key="1">
    <citation type="journal article" date="2012" name="BMC Genomics">
        <title>Sequencing the genome of Marssonina brunnea reveals fungus-poplar co-evolution.</title>
        <authorList>
            <person name="Zhu S."/>
            <person name="Cao Y.-Z."/>
            <person name="Jiang C."/>
            <person name="Tan B.-Y."/>
            <person name="Wang Z."/>
            <person name="Feng S."/>
            <person name="Zhang L."/>
            <person name="Su X.-H."/>
            <person name="Brejova B."/>
            <person name="Vinar T."/>
            <person name="Xu M."/>
            <person name="Wang M.-X."/>
            <person name="Zhang S.-G."/>
            <person name="Huang M.-R."/>
            <person name="Wu R."/>
            <person name="Zhou Y."/>
        </authorList>
    </citation>
    <scope>NUCLEOTIDE SEQUENCE [LARGE SCALE GENOMIC DNA]</scope>
    <source>
        <strain evidence="11 12">MB_m1</strain>
    </source>
</reference>
<comment type="similarity">
    <text evidence="3">Belongs to the DNA polymerase type-B-like family.</text>
</comment>
<dbReference type="InParanoid" id="K1W8Q8"/>
<feature type="compositionally biased region" description="Basic and acidic residues" evidence="8">
    <location>
        <begin position="1033"/>
        <end position="1043"/>
    </location>
</feature>
<feature type="compositionally biased region" description="Basic and acidic residues" evidence="8">
    <location>
        <begin position="1245"/>
        <end position="1271"/>
    </location>
</feature>
<dbReference type="Pfam" id="PF03828">
    <property type="entry name" value="PAP_assoc"/>
    <property type="match status" value="1"/>
</dbReference>
<feature type="region of interest" description="Disordered" evidence="8">
    <location>
        <begin position="942"/>
        <end position="963"/>
    </location>
</feature>
<dbReference type="Gene3D" id="3.30.460.10">
    <property type="entry name" value="Beta Polymerase, domain 2"/>
    <property type="match status" value="1"/>
</dbReference>
<feature type="compositionally biased region" description="Basic and acidic residues" evidence="8">
    <location>
        <begin position="126"/>
        <end position="147"/>
    </location>
</feature>
<comment type="cofactor">
    <cofactor evidence="1">
        <name>Mn(2+)</name>
        <dbReference type="ChEBI" id="CHEBI:29035"/>
    </cofactor>
</comment>
<evidence type="ECO:0000256" key="6">
    <source>
        <dbReference type="ARBA" id="ARBA00022723"/>
    </source>
</evidence>
<keyword evidence="6" id="KW-0479">Metal-binding</keyword>
<evidence type="ECO:0000256" key="7">
    <source>
        <dbReference type="ARBA" id="ARBA00022842"/>
    </source>
</evidence>
<dbReference type="InterPro" id="IPR054708">
    <property type="entry name" value="MTPAP-like_central"/>
</dbReference>
<dbReference type="InterPro" id="IPR002058">
    <property type="entry name" value="PAP_assoc"/>
</dbReference>
<feature type="compositionally biased region" description="Polar residues" evidence="8">
    <location>
        <begin position="198"/>
        <end position="216"/>
    </location>
</feature>
<comment type="cofactor">
    <cofactor evidence="2">
        <name>Mg(2+)</name>
        <dbReference type="ChEBI" id="CHEBI:18420"/>
    </cofactor>
</comment>
<keyword evidence="7" id="KW-0460">Magnesium</keyword>
<feature type="compositionally biased region" description="Low complexity" evidence="8">
    <location>
        <begin position="722"/>
        <end position="733"/>
    </location>
</feature>
<evidence type="ECO:0000256" key="1">
    <source>
        <dbReference type="ARBA" id="ARBA00001936"/>
    </source>
</evidence>
<dbReference type="KEGG" id="mbe:MBM_08298"/>
<dbReference type="GeneID" id="18764233"/>
<keyword evidence="12" id="KW-1185">Reference proteome</keyword>
<dbReference type="GO" id="GO:0046872">
    <property type="term" value="F:metal ion binding"/>
    <property type="evidence" value="ECO:0007669"/>
    <property type="project" value="UniProtKB-KW"/>
</dbReference>
<evidence type="ECO:0000259" key="10">
    <source>
        <dbReference type="Pfam" id="PF22600"/>
    </source>
</evidence>
<dbReference type="OMA" id="EACEQYV"/>
<organism evidence="11 12">
    <name type="scientific">Marssonina brunnea f. sp. multigermtubi (strain MB_m1)</name>
    <name type="common">Marssonina leaf spot fungus</name>
    <dbReference type="NCBI Taxonomy" id="1072389"/>
    <lineage>
        <taxon>Eukaryota</taxon>
        <taxon>Fungi</taxon>
        <taxon>Dikarya</taxon>
        <taxon>Ascomycota</taxon>
        <taxon>Pezizomycotina</taxon>
        <taxon>Leotiomycetes</taxon>
        <taxon>Helotiales</taxon>
        <taxon>Drepanopezizaceae</taxon>
        <taxon>Drepanopeziza</taxon>
    </lineage>
</organism>
<evidence type="ECO:0000313" key="12">
    <source>
        <dbReference type="Proteomes" id="UP000006753"/>
    </source>
</evidence>
<feature type="region of interest" description="Disordered" evidence="8">
    <location>
        <begin position="1188"/>
        <end position="1271"/>
    </location>
</feature>
<evidence type="ECO:0000256" key="2">
    <source>
        <dbReference type="ARBA" id="ARBA00001946"/>
    </source>
</evidence>
<dbReference type="GO" id="GO:1990817">
    <property type="term" value="F:poly(A) RNA polymerase activity"/>
    <property type="evidence" value="ECO:0007669"/>
    <property type="project" value="UniProtKB-EC"/>
</dbReference>
<dbReference type="EMBL" id="JH921449">
    <property type="protein sequence ID" value="EKD13580.1"/>
    <property type="molecule type" value="Genomic_DNA"/>
</dbReference>
<feature type="region of interest" description="Disordered" evidence="8">
    <location>
        <begin position="28"/>
        <end position="48"/>
    </location>
</feature>
<feature type="compositionally biased region" description="Polar residues" evidence="8">
    <location>
        <begin position="105"/>
        <end position="120"/>
    </location>
</feature>
<feature type="region of interest" description="Disordered" evidence="8">
    <location>
        <begin position="774"/>
        <end position="883"/>
    </location>
</feature>